<dbReference type="SUPFAM" id="SSF48208">
    <property type="entry name" value="Six-hairpin glycosidases"/>
    <property type="match status" value="1"/>
</dbReference>
<dbReference type="InterPro" id="IPR012341">
    <property type="entry name" value="6hp_glycosidase-like_sf"/>
</dbReference>
<dbReference type="InterPro" id="IPR035398">
    <property type="entry name" value="Bac_rhamnosid_C"/>
</dbReference>
<organism evidence="6 7">
    <name type="scientific">Jejuia pallidilutea</name>
    <dbReference type="NCBI Taxonomy" id="504487"/>
    <lineage>
        <taxon>Bacteria</taxon>
        <taxon>Pseudomonadati</taxon>
        <taxon>Bacteroidota</taxon>
        <taxon>Flavobacteriia</taxon>
        <taxon>Flavobacteriales</taxon>
        <taxon>Flavobacteriaceae</taxon>
        <taxon>Jejuia</taxon>
    </lineage>
</organism>
<dbReference type="EC" id="3.2.1.40" evidence="2"/>
<evidence type="ECO:0000313" key="6">
    <source>
        <dbReference type="EMBL" id="GAL70853.1"/>
    </source>
</evidence>
<name>A0A090W3Q5_9FLAO</name>
<gene>
    <name evidence="6" type="ORF">JCM19302_2016</name>
</gene>
<accession>A0A090W3Q5</accession>
<feature type="domain" description="Alpha-L-rhamnosidase C-terminal" evidence="5">
    <location>
        <begin position="158"/>
        <end position="231"/>
    </location>
</feature>
<dbReference type="PANTHER" id="PTHR33307:SF6">
    <property type="entry name" value="ALPHA-RHAMNOSIDASE (EUROFUNG)-RELATED"/>
    <property type="match status" value="1"/>
</dbReference>
<evidence type="ECO:0000256" key="3">
    <source>
        <dbReference type="ARBA" id="ARBA00022801"/>
    </source>
</evidence>
<reference evidence="6 7" key="1">
    <citation type="journal article" date="2014" name="Genome Announc.">
        <title>Draft Genome Sequence of Marine Flavobacterium Jejuia pallidilutea Strain 11shimoA1 and Pigmentation Mutants.</title>
        <authorList>
            <person name="Takatani N."/>
            <person name="Nakanishi M."/>
            <person name="Meirelles P."/>
            <person name="Mino S."/>
            <person name="Suda W."/>
            <person name="Oshima K."/>
            <person name="Hattori M."/>
            <person name="Ohkuma M."/>
            <person name="Hosokawa M."/>
            <person name="Miyashita K."/>
            <person name="Thompson F.L."/>
            <person name="Niwa A."/>
            <person name="Sawabe T."/>
            <person name="Sawabe T."/>
        </authorList>
    </citation>
    <scope>NUCLEOTIDE SEQUENCE [LARGE SCALE GENOMIC DNA]</scope>
    <source>
        <strain evidence="7">JCM19302</strain>
    </source>
</reference>
<dbReference type="Gene3D" id="2.60.420.10">
    <property type="entry name" value="Maltose phosphorylase, domain 3"/>
    <property type="match status" value="1"/>
</dbReference>
<evidence type="ECO:0000256" key="1">
    <source>
        <dbReference type="ARBA" id="ARBA00001445"/>
    </source>
</evidence>
<dbReference type="AlphaFoldDB" id="A0A090W3Q5"/>
<dbReference type="InterPro" id="IPR008928">
    <property type="entry name" value="6-hairpin_glycosidase_sf"/>
</dbReference>
<dbReference type="Pfam" id="PF17389">
    <property type="entry name" value="Bac_rhamnosid6H"/>
    <property type="match status" value="1"/>
</dbReference>
<dbReference type="InterPro" id="IPR016007">
    <property type="entry name" value="Alpha_rhamnosid"/>
</dbReference>
<dbReference type="InterPro" id="IPR035396">
    <property type="entry name" value="Bac_rhamnosid6H"/>
</dbReference>
<keyword evidence="6" id="KW-0326">Glycosidase</keyword>
<dbReference type="Proteomes" id="UP000029646">
    <property type="component" value="Unassembled WGS sequence"/>
</dbReference>
<comment type="catalytic activity">
    <reaction evidence="1">
        <text>Hydrolysis of terminal non-reducing alpha-L-rhamnose residues in alpha-L-rhamnosides.</text>
        <dbReference type="EC" id="3.2.1.40"/>
    </reaction>
</comment>
<evidence type="ECO:0000313" key="7">
    <source>
        <dbReference type="Proteomes" id="UP000029646"/>
    </source>
</evidence>
<dbReference type="EMBL" id="BBNS01000008">
    <property type="protein sequence ID" value="GAL70853.1"/>
    <property type="molecule type" value="Genomic_DNA"/>
</dbReference>
<dbReference type="GO" id="GO:0005975">
    <property type="term" value="P:carbohydrate metabolic process"/>
    <property type="evidence" value="ECO:0007669"/>
    <property type="project" value="InterPro"/>
</dbReference>
<comment type="caution">
    <text evidence="6">The sequence shown here is derived from an EMBL/GenBank/DDBJ whole genome shotgun (WGS) entry which is preliminary data.</text>
</comment>
<dbReference type="Gene3D" id="1.50.10.10">
    <property type="match status" value="1"/>
</dbReference>
<evidence type="ECO:0000259" key="4">
    <source>
        <dbReference type="Pfam" id="PF17389"/>
    </source>
</evidence>
<feature type="domain" description="Alpha-L-rhamnosidase six-hairpin glycosidase" evidence="4">
    <location>
        <begin position="1"/>
        <end position="156"/>
    </location>
</feature>
<dbReference type="GO" id="GO:0030596">
    <property type="term" value="F:alpha-L-rhamnosidase activity"/>
    <property type="evidence" value="ECO:0007669"/>
    <property type="project" value="UniProtKB-EC"/>
</dbReference>
<sequence>MADKLGKNKDKKRLENQLKSIHQGIQKYAFNAEKVEYSGLKPFPEFLPVVNILALDYGIVPEKYRAQLEKRVVENIVEEKDYHLWGGIFSIHSAFEYLPKNGYANIMHKVVVNEEWPSFGWMIKEGATTLPEGYKFTSSDMHHFMGAVDNFFYRHIVGINADESHPGFQNIILKPNFIKSMEFAKASYNSIHGEIKAEWKKIDENTYEYYGEVPPNCEAKVVLPSKTETIKSGAFKYVVNL</sequence>
<dbReference type="Pfam" id="PF17390">
    <property type="entry name" value="Bac_rhamnosid_C"/>
    <property type="match status" value="1"/>
</dbReference>
<evidence type="ECO:0000259" key="5">
    <source>
        <dbReference type="Pfam" id="PF17390"/>
    </source>
</evidence>
<keyword evidence="3 6" id="KW-0378">Hydrolase</keyword>
<protein>
    <recommendedName>
        <fullName evidence="2">alpha-L-rhamnosidase</fullName>
        <ecNumber evidence="2">3.2.1.40</ecNumber>
    </recommendedName>
</protein>
<evidence type="ECO:0000256" key="2">
    <source>
        <dbReference type="ARBA" id="ARBA00012652"/>
    </source>
</evidence>
<proteinExistence type="predicted"/>
<dbReference type="RefSeq" id="WP_052414944.1">
    <property type="nucleotide sequence ID" value="NZ_BBNS01000008.1"/>
</dbReference>
<dbReference type="PANTHER" id="PTHR33307">
    <property type="entry name" value="ALPHA-RHAMNOSIDASE (EUROFUNG)"/>
    <property type="match status" value="1"/>
</dbReference>